<comment type="caution">
    <text evidence="12">The sequence shown here is derived from an EMBL/GenBank/DDBJ whole genome shotgun (WGS) entry which is preliminary data.</text>
</comment>
<dbReference type="Gene3D" id="6.10.140.1330">
    <property type="match status" value="1"/>
</dbReference>
<protein>
    <submittedName>
        <fullName evidence="12">CPA1 family monovalent cation:H+ antiporter</fullName>
    </submittedName>
</protein>
<dbReference type="Pfam" id="PF02148">
    <property type="entry name" value="zf-UBP"/>
    <property type="match status" value="1"/>
</dbReference>
<dbReference type="GO" id="GO:0098719">
    <property type="term" value="P:sodium ion import across plasma membrane"/>
    <property type="evidence" value="ECO:0007669"/>
    <property type="project" value="TreeGrafter"/>
</dbReference>
<feature type="transmembrane region" description="Helical" evidence="10">
    <location>
        <begin position="192"/>
        <end position="212"/>
    </location>
</feature>
<evidence type="ECO:0000256" key="10">
    <source>
        <dbReference type="SAM" id="Phobius"/>
    </source>
</evidence>
<evidence type="ECO:0000256" key="8">
    <source>
        <dbReference type="ARBA" id="ARBA00023136"/>
    </source>
</evidence>
<organism evidence="12 13">
    <name type="scientific">Janibacter alkaliphilus</name>
    <dbReference type="NCBI Taxonomy" id="1069963"/>
    <lineage>
        <taxon>Bacteria</taxon>
        <taxon>Bacillati</taxon>
        <taxon>Actinomycetota</taxon>
        <taxon>Actinomycetes</taxon>
        <taxon>Micrococcales</taxon>
        <taxon>Intrasporangiaceae</taxon>
        <taxon>Janibacter</taxon>
    </lineage>
</organism>
<dbReference type="PANTHER" id="PTHR10110">
    <property type="entry name" value="SODIUM/HYDROGEN EXCHANGER"/>
    <property type="match status" value="1"/>
</dbReference>
<dbReference type="Gene3D" id="3.30.40.10">
    <property type="entry name" value="Zinc/RING finger domain, C3HC4 (zinc finger)"/>
    <property type="match status" value="1"/>
</dbReference>
<feature type="transmembrane region" description="Helical" evidence="10">
    <location>
        <begin position="33"/>
        <end position="51"/>
    </location>
</feature>
<evidence type="ECO:0000256" key="6">
    <source>
        <dbReference type="ARBA" id="ARBA00023053"/>
    </source>
</evidence>
<dbReference type="PANTHER" id="PTHR10110:SF86">
    <property type="entry name" value="SODIUM_HYDROGEN EXCHANGER 7"/>
    <property type="match status" value="1"/>
</dbReference>
<evidence type="ECO:0000256" key="4">
    <source>
        <dbReference type="ARBA" id="ARBA00022692"/>
    </source>
</evidence>
<dbReference type="InterPro" id="IPR013083">
    <property type="entry name" value="Znf_RING/FYVE/PHD"/>
</dbReference>
<gene>
    <name evidence="12" type="ORF">BJY28_000129</name>
</gene>
<evidence type="ECO:0000256" key="7">
    <source>
        <dbReference type="ARBA" id="ARBA00023065"/>
    </source>
</evidence>
<dbReference type="GO" id="GO:0015385">
    <property type="term" value="F:sodium:proton antiporter activity"/>
    <property type="evidence" value="ECO:0007669"/>
    <property type="project" value="InterPro"/>
</dbReference>
<dbReference type="AlphaFoldDB" id="A0A852X312"/>
<comment type="subcellular location">
    <subcellularLocation>
        <location evidence="1">Cell membrane</location>
        <topology evidence="1">Multi-pass membrane protein</topology>
    </subcellularLocation>
</comment>
<keyword evidence="8 10" id="KW-0472">Membrane</keyword>
<accession>A0A852X312</accession>
<feature type="transmembrane region" description="Helical" evidence="10">
    <location>
        <begin position="57"/>
        <end position="79"/>
    </location>
</feature>
<evidence type="ECO:0000256" key="2">
    <source>
        <dbReference type="ARBA" id="ARBA00022448"/>
    </source>
</evidence>
<feature type="transmembrane region" description="Helical" evidence="10">
    <location>
        <begin position="6"/>
        <end position="24"/>
    </location>
</feature>
<evidence type="ECO:0000313" key="12">
    <source>
        <dbReference type="EMBL" id="NYG35660.1"/>
    </source>
</evidence>
<feature type="transmembrane region" description="Helical" evidence="10">
    <location>
        <begin position="276"/>
        <end position="295"/>
    </location>
</feature>
<dbReference type="RefSeq" id="WP_343036883.1">
    <property type="nucleotide sequence ID" value="NZ_JACBZX010000001.1"/>
</dbReference>
<proteinExistence type="predicted"/>
<keyword evidence="2" id="KW-0813">Transport</keyword>
<feature type="transmembrane region" description="Helical" evidence="10">
    <location>
        <begin position="351"/>
        <end position="374"/>
    </location>
</feature>
<keyword evidence="5 10" id="KW-1133">Transmembrane helix</keyword>
<feature type="domain" description="UBP-type" evidence="11">
    <location>
        <begin position="549"/>
        <end position="633"/>
    </location>
</feature>
<dbReference type="GO" id="GO:0008270">
    <property type="term" value="F:zinc ion binding"/>
    <property type="evidence" value="ECO:0007669"/>
    <property type="project" value="InterPro"/>
</dbReference>
<dbReference type="GO" id="GO:0051453">
    <property type="term" value="P:regulation of intracellular pH"/>
    <property type="evidence" value="ECO:0007669"/>
    <property type="project" value="TreeGrafter"/>
</dbReference>
<evidence type="ECO:0000259" key="11">
    <source>
        <dbReference type="PROSITE" id="PS50271"/>
    </source>
</evidence>
<feature type="transmembrane region" description="Helical" evidence="10">
    <location>
        <begin position="86"/>
        <end position="109"/>
    </location>
</feature>
<sequence length="633" mass="66172">MDPLSIALLLVGVTVTVIVVARACEPIGLPSPLVLLGVGAVGSLLPVVPQISMSPELVLYGLLPPLLYAAAISTSLVDIRTNAVPILGLSVGLVLFTALGVALVAQALIPDLPFAVAFALGAIVAPPDAVAATAVARQIGLPRRITTLLEGESLLNDATALVSLRTALAAAGLAVHGAGSEEVSVAGVAGDFVWAVVGGVGIGVLTFVVVGMLRRYLTESAADTALSFASPFIAFVPAESLEASGVLAVVTAGLLLAHKAPRLQSSSSRLAERINWTTVTFVLENAVFLLIGLQLQEILQALDDAQDLTFGRTMLISLVVLATVLLLRPLWMVPFAWVYTRVDGVPGHSRVRESLVGSWAGMRGVVTLAAAFTLPEGTPHQPVLVMIALVVTVGTLLLQGLSLPRVAAALGVEGPDPRQDALVEASVVGAITGAGLRELEADPDSDPDVLAELKEQSTIRVNRTWERLGSLSESEGETPAEASARMRTQMIDAERAELLRIRSQGQVDQEVLAGVLRQLDAEESAISYGADKAARIRRSPLLPPPEVAPGCEHLAAQPASVTPTTPEGCQECVAAGQRWVHLRVCTQCGHVGCCDSSPGRHASTHHHETGHPVMASLEPGEAWRWCFVDDVLG</sequence>
<evidence type="ECO:0000256" key="5">
    <source>
        <dbReference type="ARBA" id="ARBA00022989"/>
    </source>
</evidence>
<dbReference type="PROSITE" id="PS50271">
    <property type="entry name" value="ZF_UBP"/>
    <property type="match status" value="1"/>
</dbReference>
<dbReference type="GO" id="GO:0015386">
    <property type="term" value="F:potassium:proton antiporter activity"/>
    <property type="evidence" value="ECO:0007669"/>
    <property type="project" value="TreeGrafter"/>
</dbReference>
<dbReference type="Pfam" id="PF00999">
    <property type="entry name" value="Na_H_Exchanger"/>
    <property type="match status" value="1"/>
</dbReference>
<dbReference type="InterPro" id="IPR018422">
    <property type="entry name" value="Cation/H_exchanger_CPA1"/>
</dbReference>
<keyword evidence="6" id="KW-0915">Sodium</keyword>
<feature type="transmembrane region" description="Helical" evidence="10">
    <location>
        <begin position="315"/>
        <end position="339"/>
    </location>
</feature>
<evidence type="ECO:0000256" key="9">
    <source>
        <dbReference type="ARBA" id="ARBA00023201"/>
    </source>
</evidence>
<dbReference type="GO" id="GO:0005886">
    <property type="term" value="C:plasma membrane"/>
    <property type="evidence" value="ECO:0007669"/>
    <property type="project" value="UniProtKB-SubCell"/>
</dbReference>
<evidence type="ECO:0000256" key="3">
    <source>
        <dbReference type="ARBA" id="ARBA00022475"/>
    </source>
</evidence>
<reference evidence="12 13" key="1">
    <citation type="submission" date="2020-07" db="EMBL/GenBank/DDBJ databases">
        <title>Sequencing the genomes of 1000 actinobacteria strains.</title>
        <authorList>
            <person name="Klenk H.-P."/>
        </authorList>
    </citation>
    <scope>NUCLEOTIDE SEQUENCE [LARGE SCALE GENOMIC DNA]</scope>
    <source>
        <strain evidence="12 13">DSM 24723</strain>
    </source>
</reference>
<evidence type="ECO:0000256" key="1">
    <source>
        <dbReference type="ARBA" id="ARBA00004651"/>
    </source>
</evidence>
<feature type="transmembrane region" description="Helical" evidence="10">
    <location>
        <begin position="115"/>
        <end position="136"/>
    </location>
</feature>
<dbReference type="SUPFAM" id="SSF57850">
    <property type="entry name" value="RING/U-box"/>
    <property type="match status" value="1"/>
</dbReference>
<evidence type="ECO:0000313" key="13">
    <source>
        <dbReference type="Proteomes" id="UP000592181"/>
    </source>
</evidence>
<keyword evidence="7" id="KW-0406">Ion transport</keyword>
<keyword evidence="4 10" id="KW-0812">Transmembrane</keyword>
<name>A0A852X312_9MICO</name>
<dbReference type="EMBL" id="JACBZX010000001">
    <property type="protein sequence ID" value="NYG35660.1"/>
    <property type="molecule type" value="Genomic_DNA"/>
</dbReference>
<dbReference type="InterPro" id="IPR006153">
    <property type="entry name" value="Cation/H_exchanger_TM"/>
</dbReference>
<dbReference type="Proteomes" id="UP000592181">
    <property type="component" value="Unassembled WGS sequence"/>
</dbReference>
<keyword evidence="13" id="KW-1185">Reference proteome</keyword>
<feature type="transmembrane region" description="Helical" evidence="10">
    <location>
        <begin position="232"/>
        <end position="256"/>
    </location>
</feature>
<feature type="transmembrane region" description="Helical" evidence="10">
    <location>
        <begin position="380"/>
        <end position="398"/>
    </location>
</feature>
<keyword evidence="9" id="KW-0739">Sodium transport</keyword>
<keyword evidence="3" id="KW-1003">Cell membrane</keyword>
<dbReference type="InterPro" id="IPR001607">
    <property type="entry name" value="Znf_UBP"/>
</dbReference>